<organism evidence="2 3">
    <name type="scientific">Candidatus Nitrosocosmicus franklandianus</name>
    <dbReference type="NCBI Taxonomy" id="1798806"/>
    <lineage>
        <taxon>Archaea</taxon>
        <taxon>Nitrososphaerota</taxon>
        <taxon>Nitrososphaeria</taxon>
        <taxon>Nitrososphaerales</taxon>
        <taxon>Nitrososphaeraceae</taxon>
        <taxon>Candidatus Nitrosocosmicus</taxon>
    </lineage>
</organism>
<reference evidence="2 3" key="1">
    <citation type="submission" date="2019-02" db="EMBL/GenBank/DDBJ databases">
        <authorList>
            <person name="Lehtovirta-Morley E L."/>
        </authorList>
    </citation>
    <scope>NUCLEOTIDE SEQUENCE [LARGE SCALE GENOMIC DNA]</scope>
    <source>
        <strain evidence="2">NFRAN1</strain>
    </source>
</reference>
<evidence type="ECO:0000313" key="3">
    <source>
        <dbReference type="Proteomes" id="UP000294299"/>
    </source>
</evidence>
<dbReference type="GeneID" id="39419739"/>
<protein>
    <submittedName>
        <fullName evidence="2">Uncharacterized protein</fullName>
    </submittedName>
</protein>
<dbReference type="AlphaFoldDB" id="A0A484I487"/>
<evidence type="ECO:0000256" key="1">
    <source>
        <dbReference type="SAM" id="MobiDB-lite"/>
    </source>
</evidence>
<sequence>MMKKERQLFLTLLLLSSIFGAVLSSLTHVEDDGGLVALASTSVSSPSNTVTEGNSTFQNSSTGVDGVSKDQLDVATVTIVPNPNSDNESSGNVQNTSTLGSNQSELSTANEMQRGEYLVDDNGVHYYNINNCSLVPGSSGIGNLSECEDAEREIEQELNG</sequence>
<proteinExistence type="predicted"/>
<accession>A0A484I487</accession>
<feature type="region of interest" description="Disordered" evidence="1">
    <location>
        <begin position="80"/>
        <end position="107"/>
    </location>
</feature>
<feature type="region of interest" description="Disordered" evidence="1">
    <location>
        <begin position="44"/>
        <end position="65"/>
    </location>
</feature>
<dbReference type="RefSeq" id="WP_134482604.1">
    <property type="nucleotide sequence ID" value="NZ_LR216287.1"/>
</dbReference>
<dbReference type="KEGG" id="nfn:NFRAN_0154"/>
<dbReference type="OrthoDB" id="12375at2157"/>
<name>A0A484I487_9ARCH</name>
<dbReference type="EMBL" id="LR216287">
    <property type="protein sequence ID" value="VFJ12475.1"/>
    <property type="molecule type" value="Genomic_DNA"/>
</dbReference>
<evidence type="ECO:0000313" key="2">
    <source>
        <dbReference type="EMBL" id="VFJ12475.1"/>
    </source>
</evidence>
<dbReference type="Proteomes" id="UP000294299">
    <property type="component" value="Chromosome NFRAN"/>
</dbReference>
<keyword evidence="3" id="KW-1185">Reference proteome</keyword>
<feature type="compositionally biased region" description="Polar residues" evidence="1">
    <location>
        <begin position="52"/>
        <end position="63"/>
    </location>
</feature>
<gene>
    <name evidence="2" type="ORF">NFRAN_0154</name>
</gene>